<evidence type="ECO:0000313" key="3">
    <source>
        <dbReference type="EMBL" id="OLP77188.1"/>
    </source>
</evidence>
<accession>A0A1Q9C2P4</accession>
<evidence type="ECO:0000259" key="2">
    <source>
        <dbReference type="PROSITE" id="PS50157"/>
    </source>
</evidence>
<dbReference type="EMBL" id="LSRX01001824">
    <property type="protein sequence ID" value="OLP77188.1"/>
    <property type="molecule type" value="Genomic_DNA"/>
</dbReference>
<dbReference type="GO" id="GO:0008270">
    <property type="term" value="F:zinc ion binding"/>
    <property type="evidence" value="ECO:0007669"/>
    <property type="project" value="UniProtKB-KW"/>
</dbReference>
<organism evidence="3 4">
    <name type="scientific">Symbiodinium microadriaticum</name>
    <name type="common">Dinoflagellate</name>
    <name type="synonym">Zooxanthella microadriatica</name>
    <dbReference type="NCBI Taxonomy" id="2951"/>
    <lineage>
        <taxon>Eukaryota</taxon>
        <taxon>Sar</taxon>
        <taxon>Alveolata</taxon>
        <taxon>Dinophyceae</taxon>
        <taxon>Suessiales</taxon>
        <taxon>Symbiodiniaceae</taxon>
        <taxon>Symbiodinium</taxon>
    </lineage>
</organism>
<dbReference type="AlphaFoldDB" id="A0A1Q9C2P4"/>
<dbReference type="PROSITE" id="PS00028">
    <property type="entry name" value="ZINC_FINGER_C2H2_1"/>
    <property type="match status" value="1"/>
</dbReference>
<dbReference type="OrthoDB" id="441695at2759"/>
<dbReference type="Proteomes" id="UP000186817">
    <property type="component" value="Unassembled WGS sequence"/>
</dbReference>
<dbReference type="Gene3D" id="3.20.20.80">
    <property type="entry name" value="Glycosidases"/>
    <property type="match status" value="1"/>
</dbReference>
<sequence>MVNVFPLNLAEWALHEPTPYRTAVRKATMALQHAAYDSAWQPKQTLSSAGREECLPFPCGMCDRRFATYQQFTAHRFAVHKEQCSARRFAKGTVCRVCLSQYWTESRLTNMTPCRRWQSPAIERWVAAAQLATAGANAVRLYGNDPDMDHKAFLDEAHANGLSVIPGMSDFPYFQDKDGNCQTAGYNCYDLVKAQYAKILSGGFLTKEKRYHPALLIFNLINAPRPPPSF</sequence>
<dbReference type="InterPro" id="IPR017853">
    <property type="entry name" value="GH"/>
</dbReference>
<keyword evidence="1" id="KW-0862">Zinc</keyword>
<gene>
    <name evidence="3" type="ORF">AK812_SmicGene42782</name>
</gene>
<feature type="domain" description="C2H2-type" evidence="2">
    <location>
        <begin position="57"/>
        <end position="85"/>
    </location>
</feature>
<name>A0A1Q9C2P4_SYMMI</name>
<keyword evidence="1" id="KW-0479">Metal-binding</keyword>
<dbReference type="SUPFAM" id="SSF51445">
    <property type="entry name" value="(Trans)glycosidases"/>
    <property type="match status" value="1"/>
</dbReference>
<dbReference type="InterPro" id="IPR013087">
    <property type="entry name" value="Znf_C2H2_type"/>
</dbReference>
<keyword evidence="4" id="KW-1185">Reference proteome</keyword>
<evidence type="ECO:0000313" key="4">
    <source>
        <dbReference type="Proteomes" id="UP000186817"/>
    </source>
</evidence>
<reference evidence="3 4" key="1">
    <citation type="submission" date="2016-02" db="EMBL/GenBank/DDBJ databases">
        <title>Genome analysis of coral dinoflagellate symbionts highlights evolutionary adaptations to a symbiotic lifestyle.</title>
        <authorList>
            <person name="Aranda M."/>
            <person name="Li Y."/>
            <person name="Liew Y.J."/>
            <person name="Baumgarten S."/>
            <person name="Simakov O."/>
            <person name="Wilson M."/>
            <person name="Piel J."/>
            <person name="Ashoor H."/>
            <person name="Bougouffa S."/>
            <person name="Bajic V.B."/>
            <person name="Ryu T."/>
            <person name="Ravasi T."/>
            <person name="Bayer T."/>
            <person name="Micklem G."/>
            <person name="Kim H."/>
            <person name="Bhak J."/>
            <person name="Lajeunesse T.C."/>
            <person name="Voolstra C.R."/>
        </authorList>
    </citation>
    <scope>NUCLEOTIDE SEQUENCE [LARGE SCALE GENOMIC DNA]</scope>
    <source>
        <strain evidence="3 4">CCMP2467</strain>
    </source>
</reference>
<comment type="caution">
    <text evidence="3">The sequence shown here is derived from an EMBL/GenBank/DDBJ whole genome shotgun (WGS) entry which is preliminary data.</text>
</comment>
<proteinExistence type="predicted"/>
<dbReference type="PROSITE" id="PS50157">
    <property type="entry name" value="ZINC_FINGER_C2H2_2"/>
    <property type="match status" value="1"/>
</dbReference>
<keyword evidence="1" id="KW-0863">Zinc-finger</keyword>
<protein>
    <recommendedName>
        <fullName evidence="2">C2H2-type domain-containing protein</fullName>
    </recommendedName>
</protein>
<evidence type="ECO:0000256" key="1">
    <source>
        <dbReference type="PROSITE-ProRule" id="PRU00042"/>
    </source>
</evidence>